<dbReference type="SUPFAM" id="SSF109854">
    <property type="entry name" value="DinB/YfiT-like putative metalloenzymes"/>
    <property type="match status" value="1"/>
</dbReference>
<evidence type="ECO:0000313" key="3">
    <source>
        <dbReference type="Proteomes" id="UP001589647"/>
    </source>
</evidence>
<comment type="caution">
    <text evidence="2">The sequence shown here is derived from an EMBL/GenBank/DDBJ whole genome shotgun (WGS) entry which is preliminary data.</text>
</comment>
<dbReference type="InterPro" id="IPR017517">
    <property type="entry name" value="Maleyloyr_isom"/>
</dbReference>
<keyword evidence="3" id="KW-1185">Reference proteome</keyword>
<accession>A0ABV5I586</accession>
<dbReference type="Gene3D" id="1.20.120.450">
    <property type="entry name" value="dinb family like domain"/>
    <property type="match status" value="1"/>
</dbReference>
<dbReference type="InterPro" id="IPR034660">
    <property type="entry name" value="DinB/YfiT-like"/>
</dbReference>
<dbReference type="NCBIfam" id="TIGR03083">
    <property type="entry name" value="maleylpyruvate isomerase family mycothiol-dependent enzyme"/>
    <property type="match status" value="1"/>
</dbReference>
<dbReference type="Proteomes" id="UP001589647">
    <property type="component" value="Unassembled WGS sequence"/>
</dbReference>
<dbReference type="Pfam" id="PF11716">
    <property type="entry name" value="MDMPI_N"/>
    <property type="match status" value="1"/>
</dbReference>
<gene>
    <name evidence="2" type="ORF">ACFFV7_00720</name>
</gene>
<keyword evidence="2" id="KW-0413">Isomerase</keyword>
<feature type="domain" description="Mycothiol-dependent maleylpyruvate isomerase metal-binding" evidence="1">
    <location>
        <begin position="15"/>
        <end position="133"/>
    </location>
</feature>
<dbReference type="GO" id="GO:0016853">
    <property type="term" value="F:isomerase activity"/>
    <property type="evidence" value="ECO:0007669"/>
    <property type="project" value="UniProtKB-KW"/>
</dbReference>
<dbReference type="PANTHER" id="PTHR40758">
    <property type="entry name" value="CONSERVED PROTEIN"/>
    <property type="match status" value="1"/>
</dbReference>
<dbReference type="PANTHER" id="PTHR40758:SF1">
    <property type="entry name" value="CONSERVED PROTEIN"/>
    <property type="match status" value="1"/>
</dbReference>
<organism evidence="2 3">
    <name type="scientific">Nonomuraea spiralis</name>
    <dbReference type="NCBI Taxonomy" id="46182"/>
    <lineage>
        <taxon>Bacteria</taxon>
        <taxon>Bacillati</taxon>
        <taxon>Actinomycetota</taxon>
        <taxon>Actinomycetes</taxon>
        <taxon>Streptosporangiales</taxon>
        <taxon>Streptosporangiaceae</taxon>
        <taxon>Nonomuraea</taxon>
    </lineage>
</organism>
<proteinExistence type="predicted"/>
<protein>
    <submittedName>
        <fullName evidence="2">Maleylpyruvate isomerase family mycothiol-dependent enzyme</fullName>
    </submittedName>
</protein>
<dbReference type="InterPro" id="IPR024344">
    <property type="entry name" value="MDMPI_metal-binding"/>
</dbReference>
<evidence type="ECO:0000313" key="2">
    <source>
        <dbReference type="EMBL" id="MFB9199697.1"/>
    </source>
</evidence>
<sequence length="252" mass="26909">MRELGHERLALGLKEQTAAFARVVAEADPDTVVPTCPEWRVRDLAGHIGQAHRWAAEIVRTGAYAAVPAVPDAEPGEPARWTGWLEEGAATLAGAVRDGGPDRPVWTFLGPRPALFWLRRMLNETCVHHADAALATGAGYEVAADLAADGIGEGLALLSDPAAEAFLPRLAGLRGRGERIAIRPSDTTGWTITRTPDGVRYEHGDTTGDVTAAGAVADLLLLFSRRLPSGHPRLTITGDRALLDHWLAATKF</sequence>
<reference evidence="2 3" key="1">
    <citation type="submission" date="2024-09" db="EMBL/GenBank/DDBJ databases">
        <authorList>
            <person name="Sun Q."/>
            <person name="Mori K."/>
        </authorList>
    </citation>
    <scope>NUCLEOTIDE SEQUENCE [LARGE SCALE GENOMIC DNA]</scope>
    <source>
        <strain evidence="2 3">CCM 3426</strain>
    </source>
</reference>
<dbReference type="RefSeq" id="WP_189645396.1">
    <property type="nucleotide sequence ID" value="NZ_BMRC01000001.1"/>
</dbReference>
<evidence type="ECO:0000259" key="1">
    <source>
        <dbReference type="Pfam" id="PF11716"/>
    </source>
</evidence>
<name>A0ABV5I586_9ACTN</name>
<dbReference type="EMBL" id="JBHMEI010000001">
    <property type="protein sequence ID" value="MFB9199697.1"/>
    <property type="molecule type" value="Genomic_DNA"/>
</dbReference>